<dbReference type="EMBL" id="JACWEZ010000006">
    <property type="protein sequence ID" value="MBD1223288.1"/>
    <property type="molecule type" value="Genomic_DNA"/>
</dbReference>
<organism evidence="2 3">
    <name type="scientific">Virgibacillus halodenitrificans</name>
    <name type="common">Bacillus halodenitrificans</name>
    <dbReference type="NCBI Taxonomy" id="1482"/>
    <lineage>
        <taxon>Bacteria</taxon>
        <taxon>Bacillati</taxon>
        <taxon>Bacillota</taxon>
        <taxon>Bacilli</taxon>
        <taxon>Bacillales</taxon>
        <taxon>Bacillaceae</taxon>
        <taxon>Virgibacillus</taxon>
    </lineage>
</organism>
<feature type="region of interest" description="Disordered" evidence="1">
    <location>
        <begin position="32"/>
        <end position="60"/>
    </location>
</feature>
<dbReference type="RefSeq" id="WP_189778390.1">
    <property type="nucleotide sequence ID" value="NZ_JACWEZ010000006.1"/>
</dbReference>
<feature type="compositionally biased region" description="Basic residues" evidence="1">
    <location>
        <begin position="44"/>
        <end position="60"/>
    </location>
</feature>
<comment type="caution">
    <text evidence="2">The sequence shown here is derived from an EMBL/GenBank/DDBJ whole genome shotgun (WGS) entry which is preliminary data.</text>
</comment>
<reference evidence="2 3" key="1">
    <citation type="submission" date="2020-09" db="EMBL/GenBank/DDBJ databases">
        <title>Draft Genome Sequences of Oil-Oxidizing Bacteria Halomonas titanicae, Marinobacter lutaoensis, and Virgibacillus halodenitrificans Isolated from Highly Saline Environments.</title>
        <authorList>
            <person name="Grouzdev D.S."/>
            <person name="Sokolova D.S."/>
            <person name="Semenova E.M."/>
            <person name="Borzenkov I.A."/>
            <person name="Bidzhieva S.K."/>
            <person name="Poltaraus A.B."/>
            <person name="Nazina T.N."/>
        </authorList>
    </citation>
    <scope>NUCLEOTIDE SEQUENCE [LARGE SCALE GENOMIC DNA]</scope>
    <source>
        <strain evidence="2 3">VKM B-3472D</strain>
    </source>
</reference>
<protein>
    <submittedName>
        <fullName evidence="2">Uncharacterized protein</fullName>
    </submittedName>
</protein>
<proteinExistence type="predicted"/>
<name>A0ABR7VN00_VIRHA</name>
<gene>
    <name evidence="2" type="ORF">IC602_11840</name>
</gene>
<evidence type="ECO:0000313" key="3">
    <source>
        <dbReference type="Proteomes" id="UP000621631"/>
    </source>
</evidence>
<evidence type="ECO:0000313" key="2">
    <source>
        <dbReference type="EMBL" id="MBD1223288.1"/>
    </source>
</evidence>
<evidence type="ECO:0000256" key="1">
    <source>
        <dbReference type="SAM" id="MobiDB-lite"/>
    </source>
</evidence>
<keyword evidence="3" id="KW-1185">Reference proteome</keyword>
<accession>A0ABR7VN00</accession>
<dbReference type="Proteomes" id="UP000621631">
    <property type="component" value="Unassembled WGS sequence"/>
</dbReference>
<sequence length="60" mass="6954">MANKKVIVSNGKERRIVQRSVIPNGFTYVEDYKAPDKVQENKQTTKKSTKKKQTKKDSKK</sequence>